<evidence type="ECO:0000313" key="2">
    <source>
        <dbReference type="Proteomes" id="UP000190064"/>
    </source>
</evidence>
<dbReference type="SFLD" id="SFLDG01129">
    <property type="entry name" value="C1.5:_HAD__Beta-PGM__Phosphata"/>
    <property type="match status" value="1"/>
</dbReference>
<dbReference type="InterPro" id="IPR041492">
    <property type="entry name" value="HAD_2"/>
</dbReference>
<dbReference type="InterPro" id="IPR036412">
    <property type="entry name" value="HAD-like_sf"/>
</dbReference>
<accession>A0A1T1HEH1</accession>
<sequence>MKYPFVIFDWDGTLVDSEARIITSMQAAAKDYGWEPALTDEAVRNIIGLALPEAIRHLCQGIDDDGVEAIRNGYTHQFLEQSNLDMPLFNGVGDGLQRLKEAGCVLAVATGKSRRGLDRVMPEVGLGALFAHTRCADETLSKPDPLMLRELLDVTGFDVRQAVMVGDTEYDLGMAKNAGMDRLAVTYGAHHPDRLQAYQPVFVADRFEQLVDWLLRD</sequence>
<dbReference type="RefSeq" id="WP_077242687.1">
    <property type="nucleotide sequence ID" value="NZ_FXTS01000001.1"/>
</dbReference>
<dbReference type="InterPro" id="IPR006439">
    <property type="entry name" value="HAD-SF_hydro_IA"/>
</dbReference>
<gene>
    <name evidence="1" type="ORF">BTA35_0201670</name>
</gene>
<dbReference type="Gene3D" id="3.40.50.1000">
    <property type="entry name" value="HAD superfamily/HAD-like"/>
    <property type="match status" value="1"/>
</dbReference>
<dbReference type="GO" id="GO:0006281">
    <property type="term" value="P:DNA repair"/>
    <property type="evidence" value="ECO:0007669"/>
    <property type="project" value="TreeGrafter"/>
</dbReference>
<organism evidence="1 2">
    <name type="scientific">Oceanospirillum linum</name>
    <dbReference type="NCBI Taxonomy" id="966"/>
    <lineage>
        <taxon>Bacteria</taxon>
        <taxon>Pseudomonadati</taxon>
        <taxon>Pseudomonadota</taxon>
        <taxon>Gammaproteobacteria</taxon>
        <taxon>Oceanospirillales</taxon>
        <taxon>Oceanospirillaceae</taxon>
        <taxon>Oceanospirillum</taxon>
    </lineage>
</organism>
<dbReference type="GO" id="GO:0008967">
    <property type="term" value="F:phosphoglycolate phosphatase activity"/>
    <property type="evidence" value="ECO:0007669"/>
    <property type="project" value="TreeGrafter"/>
</dbReference>
<comment type="caution">
    <text evidence="1">The sequence shown here is derived from an EMBL/GenBank/DDBJ whole genome shotgun (WGS) entry which is preliminary data.</text>
</comment>
<dbReference type="STRING" id="966.BTA35_0201670"/>
<dbReference type="Gene3D" id="1.10.150.240">
    <property type="entry name" value="Putative phosphatase, domain 2"/>
    <property type="match status" value="1"/>
</dbReference>
<dbReference type="InterPro" id="IPR023198">
    <property type="entry name" value="PGP-like_dom2"/>
</dbReference>
<reference evidence="1" key="1">
    <citation type="submission" date="2017-02" db="EMBL/GenBank/DDBJ databases">
        <title>Draft Genome Sequence of the Salt Water Bacterium Oceanospirillum linum ATCC 11336.</title>
        <authorList>
            <person name="Trachtenberg A.M."/>
            <person name="Carney J.G."/>
            <person name="Linnane J.D."/>
            <person name="Rheaume B.A."/>
            <person name="Pitts N.L."/>
            <person name="Mykles D.L."/>
            <person name="Maclea K.S."/>
        </authorList>
    </citation>
    <scope>NUCLEOTIDE SEQUENCE [LARGE SCALE GENOMIC DNA]</scope>
    <source>
        <strain evidence="1">ATCC 11336</strain>
    </source>
</reference>
<dbReference type="SUPFAM" id="SSF56784">
    <property type="entry name" value="HAD-like"/>
    <property type="match status" value="1"/>
</dbReference>
<dbReference type="PANTHER" id="PTHR43434">
    <property type="entry name" value="PHOSPHOGLYCOLATE PHOSPHATASE"/>
    <property type="match status" value="1"/>
</dbReference>
<evidence type="ECO:0000313" key="1">
    <source>
        <dbReference type="EMBL" id="OOV88261.1"/>
    </source>
</evidence>
<keyword evidence="2" id="KW-1185">Reference proteome</keyword>
<dbReference type="NCBIfam" id="TIGR01549">
    <property type="entry name" value="HAD-SF-IA-v1"/>
    <property type="match status" value="1"/>
</dbReference>
<proteinExistence type="predicted"/>
<protein>
    <submittedName>
        <fullName evidence="1">HAD family hydrolase</fullName>
    </submittedName>
</protein>
<name>A0A1T1HEH1_OCELI</name>
<dbReference type="InterPro" id="IPR023214">
    <property type="entry name" value="HAD_sf"/>
</dbReference>
<dbReference type="Proteomes" id="UP000190064">
    <property type="component" value="Unassembled WGS sequence"/>
</dbReference>
<dbReference type="Pfam" id="PF13419">
    <property type="entry name" value="HAD_2"/>
    <property type="match status" value="1"/>
</dbReference>
<keyword evidence="1" id="KW-0378">Hydrolase</keyword>
<dbReference type="EMBL" id="MTSD02000001">
    <property type="protein sequence ID" value="OOV88261.1"/>
    <property type="molecule type" value="Genomic_DNA"/>
</dbReference>
<dbReference type="SFLD" id="SFLDS00003">
    <property type="entry name" value="Haloacid_Dehalogenase"/>
    <property type="match status" value="1"/>
</dbReference>
<dbReference type="SFLD" id="SFLDG01135">
    <property type="entry name" value="C1.5.6:_HAD__Beta-PGM__Phospha"/>
    <property type="match status" value="1"/>
</dbReference>
<dbReference type="AlphaFoldDB" id="A0A1T1HEH1"/>
<dbReference type="InterPro" id="IPR050155">
    <property type="entry name" value="HAD-like_hydrolase_sf"/>
</dbReference>
<dbReference type="PANTHER" id="PTHR43434:SF24">
    <property type="entry name" value="HYDROLASE-RELATED"/>
    <property type="match status" value="1"/>
</dbReference>
<dbReference type="GO" id="GO:0005829">
    <property type="term" value="C:cytosol"/>
    <property type="evidence" value="ECO:0007669"/>
    <property type="project" value="TreeGrafter"/>
</dbReference>